<evidence type="ECO:0000256" key="5">
    <source>
        <dbReference type="ARBA" id="ARBA00022832"/>
    </source>
</evidence>
<evidence type="ECO:0000256" key="1">
    <source>
        <dbReference type="ARBA" id="ARBA00004141"/>
    </source>
</evidence>
<keyword evidence="5 10" id="KW-0276">Fatty acid metabolism</keyword>
<dbReference type="PANTHER" id="PTHR11157:SF169">
    <property type="entry name" value="ELONGATION OF FATTY ACIDS PROTEIN"/>
    <property type="match status" value="1"/>
</dbReference>
<evidence type="ECO:0000256" key="7">
    <source>
        <dbReference type="ARBA" id="ARBA00023098"/>
    </source>
</evidence>
<dbReference type="GO" id="GO:0034625">
    <property type="term" value="P:fatty acid elongation, monounsaturated fatty acid"/>
    <property type="evidence" value="ECO:0007669"/>
    <property type="project" value="TreeGrafter"/>
</dbReference>
<dbReference type="PANTHER" id="PTHR11157">
    <property type="entry name" value="FATTY ACID ACYL TRANSFERASE-RELATED"/>
    <property type="match status" value="1"/>
</dbReference>
<dbReference type="AlphaFoldDB" id="A0A5N7BF94"/>
<dbReference type="GO" id="GO:0034626">
    <property type="term" value="P:fatty acid elongation, polyunsaturated fatty acid"/>
    <property type="evidence" value="ECO:0007669"/>
    <property type="project" value="TreeGrafter"/>
</dbReference>
<feature type="transmembrane region" description="Helical" evidence="10">
    <location>
        <begin position="217"/>
        <end position="237"/>
    </location>
</feature>
<keyword evidence="9 10" id="KW-0275">Fatty acid biosynthesis</keyword>
<organism evidence="11 12">
    <name type="scientific">Aspergillus bertholletiae</name>
    <dbReference type="NCBI Taxonomy" id="1226010"/>
    <lineage>
        <taxon>Eukaryota</taxon>
        <taxon>Fungi</taxon>
        <taxon>Dikarya</taxon>
        <taxon>Ascomycota</taxon>
        <taxon>Pezizomycotina</taxon>
        <taxon>Eurotiomycetes</taxon>
        <taxon>Eurotiomycetidae</taxon>
        <taxon>Eurotiales</taxon>
        <taxon>Aspergillaceae</taxon>
        <taxon>Aspergillus</taxon>
        <taxon>Aspergillus subgen. Circumdati</taxon>
    </lineage>
</organism>
<dbReference type="EMBL" id="ML736181">
    <property type="protein sequence ID" value="KAE8380445.1"/>
    <property type="molecule type" value="Genomic_DNA"/>
</dbReference>
<dbReference type="Proteomes" id="UP000326198">
    <property type="component" value="Unassembled WGS sequence"/>
</dbReference>
<comment type="catalytic activity">
    <reaction evidence="10">
        <text>an acyl-CoA + malonyl-CoA + H(+) = a 3-oxoacyl-CoA + CO2 + CoA</text>
        <dbReference type="Rhea" id="RHEA:50252"/>
        <dbReference type="ChEBI" id="CHEBI:15378"/>
        <dbReference type="ChEBI" id="CHEBI:16526"/>
        <dbReference type="ChEBI" id="CHEBI:57287"/>
        <dbReference type="ChEBI" id="CHEBI:57384"/>
        <dbReference type="ChEBI" id="CHEBI:58342"/>
        <dbReference type="ChEBI" id="CHEBI:90726"/>
    </reaction>
    <physiologicalReaction direction="left-to-right" evidence="10">
        <dbReference type="Rhea" id="RHEA:50253"/>
    </physiologicalReaction>
</comment>
<comment type="subcellular location">
    <subcellularLocation>
        <location evidence="1">Membrane</location>
        <topology evidence="1">Multi-pass membrane protein</topology>
    </subcellularLocation>
</comment>
<accession>A0A5N7BF94</accession>
<evidence type="ECO:0000313" key="12">
    <source>
        <dbReference type="Proteomes" id="UP000326198"/>
    </source>
</evidence>
<reference evidence="11 12" key="1">
    <citation type="submission" date="2019-04" db="EMBL/GenBank/DDBJ databases">
        <title>Friends and foes A comparative genomics studyof 23 Aspergillus species from section Flavi.</title>
        <authorList>
            <consortium name="DOE Joint Genome Institute"/>
            <person name="Kjaerbolling I."/>
            <person name="Vesth T."/>
            <person name="Frisvad J.C."/>
            <person name="Nybo J.L."/>
            <person name="Theobald S."/>
            <person name="Kildgaard S."/>
            <person name="Isbrandt T."/>
            <person name="Kuo A."/>
            <person name="Sato A."/>
            <person name="Lyhne E.K."/>
            <person name="Kogle M.E."/>
            <person name="Wiebenga A."/>
            <person name="Kun R.S."/>
            <person name="Lubbers R.J."/>
            <person name="Makela M.R."/>
            <person name="Barry K."/>
            <person name="Chovatia M."/>
            <person name="Clum A."/>
            <person name="Daum C."/>
            <person name="Haridas S."/>
            <person name="He G."/>
            <person name="LaButti K."/>
            <person name="Lipzen A."/>
            <person name="Mondo S."/>
            <person name="Riley R."/>
            <person name="Salamov A."/>
            <person name="Simmons B.A."/>
            <person name="Magnuson J.K."/>
            <person name="Henrissat B."/>
            <person name="Mortensen U.H."/>
            <person name="Larsen T.O."/>
            <person name="Devries R.P."/>
            <person name="Grigoriev I.V."/>
            <person name="Machida M."/>
            <person name="Baker S.E."/>
            <person name="Andersen M.R."/>
        </authorList>
    </citation>
    <scope>NUCLEOTIDE SEQUENCE [LARGE SCALE GENOMIC DNA]</scope>
    <source>
        <strain evidence="11 12">IBT 29228</strain>
    </source>
</reference>
<dbReference type="GO" id="GO:0042761">
    <property type="term" value="P:very long-chain fatty acid biosynthetic process"/>
    <property type="evidence" value="ECO:0007669"/>
    <property type="project" value="TreeGrafter"/>
</dbReference>
<feature type="transmembrane region" description="Helical" evidence="10">
    <location>
        <begin position="329"/>
        <end position="352"/>
    </location>
</feature>
<evidence type="ECO:0000256" key="9">
    <source>
        <dbReference type="ARBA" id="ARBA00023160"/>
    </source>
</evidence>
<evidence type="ECO:0000256" key="6">
    <source>
        <dbReference type="ARBA" id="ARBA00022989"/>
    </source>
</evidence>
<dbReference type="GO" id="GO:0009922">
    <property type="term" value="F:fatty acid elongase activity"/>
    <property type="evidence" value="ECO:0007669"/>
    <property type="project" value="InterPro"/>
</dbReference>
<name>A0A5N7BF94_9EURO</name>
<protein>
    <recommendedName>
        <fullName evidence="10">Elongation of fatty acids protein</fullName>
        <ecNumber evidence="10">2.3.1.-</ecNumber>
    </recommendedName>
</protein>
<dbReference type="EC" id="2.3.1.-" evidence="10"/>
<keyword evidence="2 10" id="KW-0444">Lipid biosynthesis</keyword>
<keyword evidence="7 10" id="KW-0443">Lipid metabolism</keyword>
<dbReference type="Pfam" id="PF01151">
    <property type="entry name" value="ELO"/>
    <property type="match status" value="1"/>
</dbReference>
<dbReference type="InterPro" id="IPR002076">
    <property type="entry name" value="ELO_fam"/>
</dbReference>
<dbReference type="GO" id="GO:0005789">
    <property type="term" value="C:endoplasmic reticulum membrane"/>
    <property type="evidence" value="ECO:0007669"/>
    <property type="project" value="TreeGrafter"/>
</dbReference>
<keyword evidence="3 10" id="KW-0808">Transferase</keyword>
<evidence type="ECO:0000256" key="8">
    <source>
        <dbReference type="ARBA" id="ARBA00023136"/>
    </source>
</evidence>
<dbReference type="GO" id="GO:0019367">
    <property type="term" value="P:fatty acid elongation, saturated fatty acid"/>
    <property type="evidence" value="ECO:0007669"/>
    <property type="project" value="TreeGrafter"/>
</dbReference>
<evidence type="ECO:0000256" key="4">
    <source>
        <dbReference type="ARBA" id="ARBA00022692"/>
    </source>
</evidence>
<feature type="transmembrane region" description="Helical" evidence="10">
    <location>
        <begin position="257"/>
        <end position="275"/>
    </location>
</feature>
<dbReference type="GO" id="GO:0030148">
    <property type="term" value="P:sphingolipid biosynthetic process"/>
    <property type="evidence" value="ECO:0007669"/>
    <property type="project" value="TreeGrafter"/>
</dbReference>
<keyword evidence="12" id="KW-1185">Reference proteome</keyword>
<keyword evidence="8 10" id="KW-0472">Membrane</keyword>
<dbReference type="OrthoDB" id="10259681at2759"/>
<keyword evidence="6 10" id="KW-1133">Transmembrane helix</keyword>
<comment type="similarity">
    <text evidence="10">Belongs to the ELO family.</text>
</comment>
<evidence type="ECO:0000256" key="2">
    <source>
        <dbReference type="ARBA" id="ARBA00022516"/>
    </source>
</evidence>
<evidence type="ECO:0000256" key="3">
    <source>
        <dbReference type="ARBA" id="ARBA00022679"/>
    </source>
</evidence>
<evidence type="ECO:0000256" key="10">
    <source>
        <dbReference type="RuleBase" id="RU361115"/>
    </source>
</evidence>
<sequence length="362" mass="40515">MSVQQQHPNLIPMAQPPSITLALPPSPPSLPFPESWLHTRYFHLSPLVYTISMSYQCPLIASILYFIITSTVSEVNKRRTLKPWALSRTAIFRRALVLHNVCLAVFSAWACLSTYNVLLEVWPSRQDTLYQTRLADLLCLGDHFPPADERPQLSAHDIYQPNVLFIGWTFYLSKLYEVLDSAILLAKGRRVSALHKYHHAGVIVCAWMAVRYASPPAIVALLFNSAVHTVMYTYYTLTALRVPPPLFTKAALTSLQIAQFLIGVIIGGSFVFLQYQVSAPPVPYSTQPQGAIAASVLKSATMTATGRDQMGAVWRNVRCVKTSEEAYPIWIGVSFVLFLLFMFVRFFVRAYLGPGLGTKKSL</sequence>
<proteinExistence type="inferred from homology"/>
<feature type="transmembrane region" description="Helical" evidence="10">
    <location>
        <begin position="96"/>
        <end position="118"/>
    </location>
</feature>
<gene>
    <name evidence="11" type="ORF">BDV26DRAFT_279514</name>
</gene>
<feature type="transmembrane region" description="Helical" evidence="10">
    <location>
        <begin position="53"/>
        <end position="75"/>
    </location>
</feature>
<keyword evidence="4 10" id="KW-0812">Transmembrane</keyword>
<evidence type="ECO:0000313" key="11">
    <source>
        <dbReference type="EMBL" id="KAE8380445.1"/>
    </source>
</evidence>